<sequence length="248" mass="27606">MKRNRKYVSWFTGIYAAVVIFTLGSVVMLGFADSVFRTVVSMIALLIAETAVYAYSLFWLRTAGTAKRTPPVLLSGALIMAVYTAVVFFSTIVLDWMLALQPYWYAGEQLIVLILSAIALGAVGLYGWNAGVQEQRTADASRSLRLHLMEITEIAATARTWSNPGAEELNQLLKDLEEQFKYSDPVSDPAMYETEAVISQQISLLHDHVALLLVLQDPPADWKKETETLTESIASTLQRRNRELAALK</sequence>
<dbReference type="RefSeq" id="WP_020429274.1">
    <property type="nucleotide sequence ID" value="NZ_AGBD01000831.1"/>
</dbReference>
<keyword evidence="1" id="KW-0472">Membrane</keyword>
<name>A0A0E4HEI6_9BACL</name>
<feature type="transmembrane region" description="Helical" evidence="1">
    <location>
        <begin position="38"/>
        <end position="60"/>
    </location>
</feature>
<dbReference type="Proteomes" id="UP000033163">
    <property type="component" value="Chromosome I"/>
</dbReference>
<dbReference type="HOGENOM" id="CLU_1119315_0_0_9"/>
<protein>
    <submittedName>
        <fullName evidence="2">Putative membrane protein</fullName>
    </submittedName>
</protein>
<gene>
    <name evidence="2" type="ORF">PRIO_5365</name>
</gene>
<evidence type="ECO:0000256" key="1">
    <source>
        <dbReference type="SAM" id="Phobius"/>
    </source>
</evidence>
<evidence type="ECO:0000313" key="2">
    <source>
        <dbReference type="EMBL" id="CQR57754.1"/>
    </source>
</evidence>
<evidence type="ECO:0000313" key="3">
    <source>
        <dbReference type="Proteomes" id="UP000033163"/>
    </source>
</evidence>
<accession>A0A0E4HEI6</accession>
<reference evidence="3" key="1">
    <citation type="submission" date="2015-03" db="EMBL/GenBank/DDBJ databases">
        <authorList>
            <person name="Wibberg D."/>
        </authorList>
    </citation>
    <scope>NUCLEOTIDE SEQUENCE [LARGE SCALE GENOMIC DNA]</scope>
</reference>
<dbReference type="EMBL" id="LN831776">
    <property type="protein sequence ID" value="CQR57754.1"/>
    <property type="molecule type" value="Genomic_DNA"/>
</dbReference>
<keyword evidence="1" id="KW-1133">Transmembrane helix</keyword>
<keyword evidence="1" id="KW-0812">Transmembrane</keyword>
<feature type="transmembrane region" description="Helical" evidence="1">
    <location>
        <begin position="72"/>
        <end position="98"/>
    </location>
</feature>
<feature type="transmembrane region" description="Helical" evidence="1">
    <location>
        <begin position="110"/>
        <end position="128"/>
    </location>
</feature>
<organism evidence="2 3">
    <name type="scientific">Paenibacillus riograndensis SBR5</name>
    <dbReference type="NCBI Taxonomy" id="1073571"/>
    <lineage>
        <taxon>Bacteria</taxon>
        <taxon>Bacillati</taxon>
        <taxon>Bacillota</taxon>
        <taxon>Bacilli</taxon>
        <taxon>Bacillales</taxon>
        <taxon>Paenibacillaceae</taxon>
        <taxon>Paenibacillus</taxon>
        <taxon>Paenibacillus sonchi group</taxon>
    </lineage>
</organism>
<proteinExistence type="predicted"/>
<feature type="transmembrane region" description="Helical" evidence="1">
    <location>
        <begin position="7"/>
        <end position="32"/>
    </location>
</feature>
<dbReference type="STRING" id="483937.AMQ84_05310"/>
<dbReference type="PATRIC" id="fig|1073571.4.peg.5748"/>
<dbReference type="AlphaFoldDB" id="A0A0E4HEI6"/>
<dbReference type="KEGG" id="pri:PRIO_5365"/>